<protein>
    <submittedName>
        <fullName evidence="5">UDP-4-amino-4, 6-dideoxy-N-acetyl-beta-L-altrosamine transaminase</fullName>
    </submittedName>
</protein>
<dbReference type="Pfam" id="PF01041">
    <property type="entry name" value="DegT_DnrJ_EryC1"/>
    <property type="match status" value="1"/>
</dbReference>
<evidence type="ECO:0000313" key="5">
    <source>
        <dbReference type="EMBL" id="OGI47561.1"/>
    </source>
</evidence>
<dbReference type="Gene3D" id="3.40.640.10">
    <property type="entry name" value="Type I PLP-dependent aspartate aminotransferase-like (Major domain)"/>
    <property type="match status" value="1"/>
</dbReference>
<evidence type="ECO:0000256" key="2">
    <source>
        <dbReference type="PIRSR" id="PIRSR000390-1"/>
    </source>
</evidence>
<comment type="caution">
    <text evidence="5">The sequence shown here is derived from an EMBL/GenBank/DDBJ whole genome shotgun (WGS) entry which is preliminary data.</text>
</comment>
<sequence length="387" mass="42691">MATEEFLPFSRPSISREAIAEVVACLESGWITTGPRVKKFEDELKRYFGAPHALALSSATAGLHLALLALELKPGDEVITTPMTFAATLNTIVLAGGKPVLVDVEPDTYNMDVSQLEGAITKHTRAIVPVHFAGLPVDLDPLYALAAKHGLRVIEDAAHAIGTEYQGKRIGAFGDTQVFSFHPNKNMTTGEGGCVVTRDDKLAETIALLRFHGMDREAWNRFGKTGSQHYEIVLPGLKYNMMDLQAALGLHQLPALEGFIQRRTQLAQRYQKLLAGWPQWTLPGAPGYPHRHAWHLYTPLINPQAAGMDRDAFMTGMKERNIGTGLHYRAAHLYPYYREHFGFKPGDFSNAETISDRIVSLPLFPAMTEADQDRAIAAMASVFGRRA</sequence>
<dbReference type="GO" id="GO:0000271">
    <property type="term" value="P:polysaccharide biosynthetic process"/>
    <property type="evidence" value="ECO:0007669"/>
    <property type="project" value="TreeGrafter"/>
</dbReference>
<keyword evidence="3 4" id="KW-0663">Pyridoxal phosphate</keyword>
<dbReference type="InterPro" id="IPR015422">
    <property type="entry name" value="PyrdxlP-dep_Trfase_small"/>
</dbReference>
<dbReference type="Gene3D" id="3.90.1150.10">
    <property type="entry name" value="Aspartate Aminotransferase, domain 1"/>
    <property type="match status" value="1"/>
</dbReference>
<dbReference type="SUPFAM" id="SSF53383">
    <property type="entry name" value="PLP-dependent transferases"/>
    <property type="match status" value="1"/>
</dbReference>
<evidence type="ECO:0000256" key="4">
    <source>
        <dbReference type="RuleBase" id="RU004508"/>
    </source>
</evidence>
<dbReference type="GO" id="GO:0008483">
    <property type="term" value="F:transaminase activity"/>
    <property type="evidence" value="ECO:0007669"/>
    <property type="project" value="TreeGrafter"/>
</dbReference>
<dbReference type="PIRSF" id="PIRSF000390">
    <property type="entry name" value="PLP_StrS"/>
    <property type="match status" value="1"/>
</dbReference>
<comment type="similarity">
    <text evidence="1 4">Belongs to the DegT/DnrJ/EryC1 family.</text>
</comment>
<dbReference type="Proteomes" id="UP000178885">
    <property type="component" value="Unassembled WGS sequence"/>
</dbReference>
<accession>A0A1F6TR02</accession>
<evidence type="ECO:0000256" key="1">
    <source>
        <dbReference type="ARBA" id="ARBA00037999"/>
    </source>
</evidence>
<gene>
    <name evidence="5" type="ORF">A2151_04360</name>
</gene>
<dbReference type="EMBL" id="MFSU01000052">
    <property type="protein sequence ID" value="OGI47561.1"/>
    <property type="molecule type" value="Genomic_DNA"/>
</dbReference>
<dbReference type="STRING" id="1817760.A2151_04360"/>
<dbReference type="PANTHER" id="PTHR30244">
    <property type="entry name" value="TRANSAMINASE"/>
    <property type="match status" value="1"/>
</dbReference>
<dbReference type="InterPro" id="IPR015421">
    <property type="entry name" value="PyrdxlP-dep_Trfase_major"/>
</dbReference>
<proteinExistence type="inferred from homology"/>
<dbReference type="InterPro" id="IPR000653">
    <property type="entry name" value="DegT/StrS_aminotransferase"/>
</dbReference>
<reference evidence="5 6" key="1">
    <citation type="journal article" date="2016" name="Nat. Commun.">
        <title>Thousands of microbial genomes shed light on interconnected biogeochemical processes in an aquifer system.</title>
        <authorList>
            <person name="Anantharaman K."/>
            <person name="Brown C.T."/>
            <person name="Hug L.A."/>
            <person name="Sharon I."/>
            <person name="Castelle C.J."/>
            <person name="Probst A.J."/>
            <person name="Thomas B.C."/>
            <person name="Singh A."/>
            <person name="Wilkins M.J."/>
            <person name="Karaoz U."/>
            <person name="Brodie E.L."/>
            <person name="Williams K.H."/>
            <person name="Hubbard S.S."/>
            <person name="Banfield J.F."/>
        </authorList>
    </citation>
    <scope>NUCLEOTIDE SEQUENCE [LARGE SCALE GENOMIC DNA]</scope>
</reference>
<evidence type="ECO:0000256" key="3">
    <source>
        <dbReference type="PIRSR" id="PIRSR000390-2"/>
    </source>
</evidence>
<dbReference type="GO" id="GO:0030170">
    <property type="term" value="F:pyridoxal phosphate binding"/>
    <property type="evidence" value="ECO:0007669"/>
    <property type="project" value="TreeGrafter"/>
</dbReference>
<name>A0A1F6TR02_9PROT</name>
<feature type="active site" description="Proton acceptor" evidence="2">
    <location>
        <position position="185"/>
    </location>
</feature>
<evidence type="ECO:0000313" key="6">
    <source>
        <dbReference type="Proteomes" id="UP000178885"/>
    </source>
</evidence>
<dbReference type="InterPro" id="IPR015424">
    <property type="entry name" value="PyrdxlP-dep_Trfase"/>
</dbReference>
<dbReference type="PANTHER" id="PTHR30244:SF34">
    <property type="entry name" value="DTDP-4-AMINO-4,6-DIDEOXYGALACTOSE TRANSAMINASE"/>
    <property type="match status" value="1"/>
</dbReference>
<dbReference type="AlphaFoldDB" id="A0A1F6TR02"/>
<organism evidence="5 6">
    <name type="scientific">Candidatus Muproteobacteria bacterium RBG_16_65_34</name>
    <dbReference type="NCBI Taxonomy" id="1817760"/>
    <lineage>
        <taxon>Bacteria</taxon>
        <taxon>Pseudomonadati</taxon>
        <taxon>Pseudomonadota</taxon>
        <taxon>Candidatus Muproteobacteria</taxon>
    </lineage>
</organism>
<dbReference type="CDD" id="cd00616">
    <property type="entry name" value="AHBA_syn"/>
    <property type="match status" value="1"/>
</dbReference>
<feature type="modified residue" description="N6-(pyridoxal phosphate)lysine" evidence="3">
    <location>
        <position position="185"/>
    </location>
</feature>